<evidence type="ECO:0000313" key="2">
    <source>
        <dbReference type="EMBL" id="AIW62424.1"/>
    </source>
</evidence>
<dbReference type="EMBL" id="KF860420">
    <property type="protein sequence ID" value="AIW62424.1"/>
    <property type="molecule type" value="mRNA"/>
</dbReference>
<reference evidence="2" key="1">
    <citation type="submission" date="2013-11" db="EMBL/GenBank/DDBJ databases">
        <authorList>
            <person name="Thropp P.A."/>
            <person name="Correa S.M."/>
            <person name="Garb J.E."/>
            <person name="Binford G.J."/>
        </authorList>
    </citation>
    <scope>NUCLEOTIDE SEQUENCE</scope>
    <source>
        <tissue evidence="2">Venom gland</tissue>
    </source>
</reference>
<reference evidence="2" key="2">
    <citation type="journal article" date="2014" name="J. Proteome Res.">
        <title>Spit and venom from scytodes spiders: a diverse and distinct cocktail.</title>
        <authorList>
            <person name="Zobel-Thropp P.A."/>
            <person name="Correa S.M."/>
            <person name="Garb J.E."/>
            <person name="Binford G.J."/>
        </authorList>
    </citation>
    <scope>NUCLEOTIDE SEQUENCE</scope>
    <source>
        <tissue evidence="2">Venom gland</tissue>
    </source>
</reference>
<evidence type="ECO:0000256" key="1">
    <source>
        <dbReference type="SAM" id="SignalP"/>
    </source>
</evidence>
<keyword evidence="1" id="KW-0732">Signal</keyword>
<dbReference type="AlphaFoldDB" id="A0A0A0V666"/>
<feature type="signal peptide" evidence="1">
    <location>
        <begin position="1"/>
        <end position="20"/>
    </location>
</feature>
<accession>A0A0A0V666</accession>
<protein>
    <submittedName>
        <fullName evidence="2">Venom peptide U16-SYTX-Sth1c</fullName>
    </submittedName>
</protein>
<name>A0A0A0V666_SCYTH</name>
<organism evidence="2">
    <name type="scientific">Scytodes thoracica</name>
    <name type="common">Spitting spider</name>
    <name type="synonym">Aranea thoracica</name>
    <dbReference type="NCBI Taxonomy" id="1112478"/>
    <lineage>
        <taxon>Eukaryota</taxon>
        <taxon>Metazoa</taxon>
        <taxon>Ecdysozoa</taxon>
        <taxon>Arthropoda</taxon>
        <taxon>Chelicerata</taxon>
        <taxon>Arachnida</taxon>
        <taxon>Araneae</taxon>
        <taxon>Araneomorphae</taxon>
        <taxon>Haplogynae</taxon>
        <taxon>Scytodoidea</taxon>
        <taxon>Scytodidae</taxon>
        <taxon>Scytodes</taxon>
    </lineage>
</organism>
<proteinExistence type="evidence at transcript level"/>
<feature type="chain" id="PRO_5001970739" evidence="1">
    <location>
        <begin position="21"/>
        <end position="100"/>
    </location>
</feature>
<sequence>MKYFGVLLLVFMAAIASSYSEHPAMRNLVKKNGYSGQLCWEVDNECWQTSEYGCCNECYKCHCDDEGIIGMFGQILGKAKASHRTCRKNLFDMVCSVMHG</sequence>